<reference evidence="2" key="1">
    <citation type="submission" date="2009-07" db="EMBL/GenBank/DDBJ databases">
        <title>Complete sequence of chromosome of Methylovorus sp. SIP3-4.</title>
        <authorList>
            <person name="Lucas S."/>
            <person name="Copeland A."/>
            <person name="Lapidus A."/>
            <person name="Glavina del Rio T."/>
            <person name="Tice H."/>
            <person name="Bruce D."/>
            <person name="Goodwin L."/>
            <person name="Pitluck S."/>
            <person name="Clum A."/>
            <person name="Larimer F."/>
            <person name="Land M."/>
            <person name="Hauser L."/>
            <person name="Kyrpides N."/>
            <person name="Mikhailova N."/>
            <person name="Kayluzhnaya M."/>
            <person name="Chistoserdova L."/>
        </authorList>
    </citation>
    <scope>NUCLEOTIDE SEQUENCE [LARGE SCALE GENOMIC DNA]</scope>
    <source>
        <strain evidence="2">SIP3-4</strain>
    </source>
</reference>
<dbReference type="Proteomes" id="UP000002743">
    <property type="component" value="Chromosome"/>
</dbReference>
<dbReference type="EMBL" id="CP001674">
    <property type="protein sequence ID" value="ACT50407.1"/>
    <property type="molecule type" value="Genomic_DNA"/>
</dbReference>
<proteinExistence type="predicted"/>
<protein>
    <recommendedName>
        <fullName evidence="3">Cytoplasmic protein</fullName>
    </recommendedName>
</protein>
<dbReference type="OrthoDB" id="3781311at2"/>
<evidence type="ECO:0000313" key="2">
    <source>
        <dbReference type="Proteomes" id="UP000002743"/>
    </source>
</evidence>
<keyword evidence="2" id="KW-1185">Reference proteome</keyword>
<reference evidence="1 2" key="2">
    <citation type="journal article" date="2011" name="J. Bacteriol.">
        <title>Genomes of three methylotrophs from a single niche uncover genetic and metabolic divergence of Methylophilaceae.</title>
        <authorList>
            <person name="Lapidus A."/>
            <person name="Clum A."/>
            <person name="Labutti K."/>
            <person name="Kaluzhnaya M.G."/>
            <person name="Lim S."/>
            <person name="Beck D.A."/>
            <person name="Glavina Del Rio T."/>
            <person name="Nolan M."/>
            <person name="Mavromatis K."/>
            <person name="Huntemann M."/>
            <person name="Lucas S."/>
            <person name="Lidstrom M.E."/>
            <person name="Ivanova N."/>
            <person name="Chistoserdova L."/>
        </authorList>
    </citation>
    <scope>NUCLEOTIDE SEQUENCE [LARGE SCALE GENOMIC DNA]</scope>
    <source>
        <strain evidence="1 2">SIP3-4</strain>
    </source>
</reference>
<evidence type="ECO:0008006" key="3">
    <source>
        <dbReference type="Google" id="ProtNLM"/>
    </source>
</evidence>
<dbReference type="Pfam" id="PF13811">
    <property type="entry name" value="DUF4186"/>
    <property type="match status" value="1"/>
</dbReference>
<dbReference type="AlphaFoldDB" id="C6XCY2"/>
<organism evidence="1 2">
    <name type="scientific">Methylovorus glucosotrophus (strain SIP3-4)</name>
    <dbReference type="NCBI Taxonomy" id="582744"/>
    <lineage>
        <taxon>Bacteria</taxon>
        <taxon>Pseudomonadati</taxon>
        <taxon>Pseudomonadota</taxon>
        <taxon>Betaproteobacteria</taxon>
        <taxon>Nitrosomonadales</taxon>
        <taxon>Methylophilaceae</taxon>
        <taxon>Methylovorus</taxon>
    </lineage>
</organism>
<name>C6XCY2_METGS</name>
<evidence type="ECO:0000313" key="1">
    <source>
        <dbReference type="EMBL" id="ACT50407.1"/>
    </source>
</evidence>
<dbReference type="eggNOG" id="ENOG5032RYJ">
    <property type="taxonomic scope" value="Bacteria"/>
</dbReference>
<dbReference type="InterPro" id="IPR020378">
    <property type="entry name" value="DUF4186"/>
</dbReference>
<dbReference type="HOGENOM" id="CLU_132148_0_0_4"/>
<dbReference type="RefSeq" id="WP_015829912.1">
    <property type="nucleotide sequence ID" value="NC_012969.1"/>
</dbReference>
<gene>
    <name evidence="1" type="ordered locus">Msip34_1160</name>
</gene>
<dbReference type="KEGG" id="mei:Msip34_1160"/>
<accession>C6XCY2</accession>
<sequence length="155" mass="17017">MPSLDALFDRLQQSAFRRQFKLGLKEQTYLRDKGLPVVMQHAGEIVANRLAAALPARDGKQTPFRGHPVFIAQHATACCCRGCLAEWHGIAQGSALTADQQAYIVRVLARWLEQAAGNLPPVAESAIRPAAKPTPRRNTDKHLGQLPILFADEAE</sequence>